<feature type="signal peptide" evidence="1">
    <location>
        <begin position="1"/>
        <end position="26"/>
    </location>
</feature>
<keyword evidence="1" id="KW-0732">Signal</keyword>
<keyword evidence="4" id="KW-1185">Reference proteome</keyword>
<gene>
    <name evidence="3" type="ORF">HOC_18004</name>
</gene>
<comment type="caution">
    <text evidence="3">The sequence shown here is derived from an EMBL/GenBank/DDBJ whole genome shotgun (WGS) entry which is preliminary data.</text>
</comment>
<accession>A0A059G3A7</accession>
<dbReference type="PATRIC" id="fig|1280953.3.peg.3604"/>
<evidence type="ECO:0000259" key="2">
    <source>
        <dbReference type="Pfam" id="PF03413"/>
    </source>
</evidence>
<protein>
    <recommendedName>
        <fullName evidence="2">PepSY domain-containing protein</fullName>
    </recommendedName>
</protein>
<proteinExistence type="predicted"/>
<dbReference type="OrthoDB" id="7856745at2"/>
<sequence>MTKSKSAIALLIGGAFTLGMGMMAFAGSDRDDTDDQEQAAFQAAPIGLAQAISTAESQSGGRAMSAEFEMEDGSGVFEVELLAADGAETEILVDASTGQVVIDHDDNDKMEEKD</sequence>
<evidence type="ECO:0000313" key="4">
    <source>
        <dbReference type="Proteomes" id="UP000024942"/>
    </source>
</evidence>
<name>A0A059G3A7_9PROT</name>
<dbReference type="InterPro" id="IPR025711">
    <property type="entry name" value="PepSY"/>
</dbReference>
<dbReference type="EMBL" id="ARYL01000042">
    <property type="protein sequence ID" value="KDA00938.1"/>
    <property type="molecule type" value="Genomic_DNA"/>
</dbReference>
<dbReference type="Gene3D" id="3.10.450.40">
    <property type="match status" value="1"/>
</dbReference>
<dbReference type="Proteomes" id="UP000024942">
    <property type="component" value="Unassembled WGS sequence"/>
</dbReference>
<dbReference type="AlphaFoldDB" id="A0A059G3A7"/>
<dbReference type="RefSeq" id="WP_035541147.1">
    <property type="nucleotide sequence ID" value="NZ_ARYL01000042.1"/>
</dbReference>
<reference evidence="3 4" key="1">
    <citation type="journal article" date="2014" name="Antonie Van Leeuwenhoek">
        <title>Hyphomonas beringensis sp. nov. and Hyphomonas chukchiensis sp. nov., isolated from surface seawater of the Bering Sea and Chukchi Sea.</title>
        <authorList>
            <person name="Li C."/>
            <person name="Lai Q."/>
            <person name="Li G."/>
            <person name="Dong C."/>
            <person name="Wang J."/>
            <person name="Liao Y."/>
            <person name="Shao Z."/>
        </authorList>
    </citation>
    <scope>NUCLEOTIDE SEQUENCE [LARGE SCALE GENOMIC DNA]</scope>
    <source>
        <strain evidence="3 4">SCH89</strain>
    </source>
</reference>
<dbReference type="STRING" id="1280953.HOC_18004"/>
<feature type="domain" description="PepSY" evidence="2">
    <location>
        <begin position="45"/>
        <end position="100"/>
    </location>
</feature>
<evidence type="ECO:0000256" key="1">
    <source>
        <dbReference type="SAM" id="SignalP"/>
    </source>
</evidence>
<dbReference type="Pfam" id="PF03413">
    <property type="entry name" value="PepSY"/>
    <property type="match status" value="1"/>
</dbReference>
<feature type="chain" id="PRO_5001577932" description="PepSY domain-containing protein" evidence="1">
    <location>
        <begin position="27"/>
        <end position="114"/>
    </location>
</feature>
<organism evidence="3 4">
    <name type="scientific">Hyphomonas oceanitis SCH89</name>
    <dbReference type="NCBI Taxonomy" id="1280953"/>
    <lineage>
        <taxon>Bacteria</taxon>
        <taxon>Pseudomonadati</taxon>
        <taxon>Pseudomonadota</taxon>
        <taxon>Alphaproteobacteria</taxon>
        <taxon>Hyphomonadales</taxon>
        <taxon>Hyphomonadaceae</taxon>
        <taxon>Hyphomonas</taxon>
    </lineage>
</organism>
<evidence type="ECO:0000313" key="3">
    <source>
        <dbReference type="EMBL" id="KDA00938.1"/>
    </source>
</evidence>